<keyword evidence="12" id="KW-1185">Reference proteome</keyword>
<dbReference type="InterPro" id="IPR003439">
    <property type="entry name" value="ABC_transporter-like_ATP-bd"/>
</dbReference>
<dbReference type="SMART" id="SM00382">
    <property type="entry name" value="AAA"/>
    <property type="match status" value="1"/>
</dbReference>
<proteinExistence type="predicted"/>
<keyword evidence="2" id="KW-0813">Transport</keyword>
<dbReference type="PROSITE" id="PS50893">
    <property type="entry name" value="ABC_TRANSPORTER_2"/>
    <property type="match status" value="1"/>
</dbReference>
<evidence type="ECO:0000256" key="4">
    <source>
        <dbReference type="ARBA" id="ARBA00022496"/>
    </source>
</evidence>
<dbReference type="GO" id="GO:0005524">
    <property type="term" value="F:ATP binding"/>
    <property type="evidence" value="ECO:0007669"/>
    <property type="project" value="UniProtKB-KW"/>
</dbReference>
<keyword evidence="9" id="KW-0472">Membrane</keyword>
<reference evidence="12" key="1">
    <citation type="submission" date="2017-04" db="EMBL/GenBank/DDBJ databases">
        <authorList>
            <person name="Varghese N."/>
            <person name="Submissions S."/>
        </authorList>
    </citation>
    <scope>NUCLEOTIDE SEQUENCE [LARGE SCALE GENOMIC DNA]</scope>
    <source>
        <strain evidence="12">USBA 82</strain>
    </source>
</reference>
<keyword evidence="3" id="KW-1003">Cell membrane</keyword>
<dbReference type="InterPro" id="IPR051535">
    <property type="entry name" value="Siderophore_ABC-ATPase"/>
</dbReference>
<keyword evidence="6 11" id="KW-0067">ATP-binding</keyword>
<keyword evidence="5" id="KW-0547">Nucleotide-binding</keyword>
<dbReference type="EMBL" id="FXBB01000033">
    <property type="protein sequence ID" value="SMG43243.1"/>
    <property type="molecule type" value="Genomic_DNA"/>
</dbReference>
<dbReference type="SUPFAM" id="SSF52540">
    <property type="entry name" value="P-loop containing nucleoside triphosphate hydrolases"/>
    <property type="match status" value="1"/>
</dbReference>
<keyword evidence="8" id="KW-0406">Ion transport</keyword>
<dbReference type="RefSeq" id="WP_085545312.1">
    <property type="nucleotide sequence ID" value="NZ_FXBB01000033.1"/>
</dbReference>
<evidence type="ECO:0000256" key="6">
    <source>
        <dbReference type="ARBA" id="ARBA00022840"/>
    </source>
</evidence>
<dbReference type="InterPro" id="IPR027417">
    <property type="entry name" value="P-loop_NTPase"/>
</dbReference>
<dbReference type="InterPro" id="IPR017871">
    <property type="entry name" value="ABC_transporter-like_CS"/>
</dbReference>
<keyword evidence="4" id="KW-0410">Iron transport</keyword>
<dbReference type="GO" id="GO:0005886">
    <property type="term" value="C:plasma membrane"/>
    <property type="evidence" value="ECO:0007669"/>
    <property type="project" value="UniProtKB-SubCell"/>
</dbReference>
<name>A0A1X7KR16_9BACT</name>
<evidence type="ECO:0000256" key="8">
    <source>
        <dbReference type="ARBA" id="ARBA00023065"/>
    </source>
</evidence>
<dbReference type="PANTHER" id="PTHR42771">
    <property type="entry name" value="IRON(3+)-HYDROXAMATE IMPORT ATP-BINDING PROTEIN FHUC"/>
    <property type="match status" value="1"/>
</dbReference>
<dbReference type="GO" id="GO:0006826">
    <property type="term" value="P:iron ion transport"/>
    <property type="evidence" value="ECO:0007669"/>
    <property type="project" value="UniProtKB-KW"/>
</dbReference>
<dbReference type="Gene3D" id="3.40.50.300">
    <property type="entry name" value="P-loop containing nucleotide triphosphate hydrolases"/>
    <property type="match status" value="1"/>
</dbReference>
<dbReference type="AlphaFoldDB" id="A0A1X7KR16"/>
<protein>
    <submittedName>
        <fullName evidence="11">Iron complex transport system ATP-binding protein</fullName>
    </submittedName>
</protein>
<comment type="subcellular location">
    <subcellularLocation>
        <location evidence="1">Cell membrane</location>
        <topology evidence="1">Peripheral membrane protein</topology>
    </subcellularLocation>
</comment>
<evidence type="ECO:0000313" key="12">
    <source>
        <dbReference type="Proteomes" id="UP000193355"/>
    </source>
</evidence>
<evidence type="ECO:0000313" key="11">
    <source>
        <dbReference type="EMBL" id="SMG43243.1"/>
    </source>
</evidence>
<dbReference type="STRING" id="561720.SAMN06275492_13313"/>
<evidence type="ECO:0000256" key="2">
    <source>
        <dbReference type="ARBA" id="ARBA00022448"/>
    </source>
</evidence>
<accession>A0A1X7KR16</accession>
<dbReference type="Pfam" id="PF00005">
    <property type="entry name" value="ABC_tran"/>
    <property type="match status" value="1"/>
</dbReference>
<keyword evidence="7" id="KW-0408">Iron</keyword>
<dbReference type="CDD" id="cd03214">
    <property type="entry name" value="ABC_Iron-Siderophores_B12_Hemin"/>
    <property type="match status" value="1"/>
</dbReference>
<evidence type="ECO:0000259" key="10">
    <source>
        <dbReference type="PROSITE" id="PS50893"/>
    </source>
</evidence>
<organism evidence="11 12">
    <name type="scientific">Dethiosulfovibrio salsuginis</name>
    <dbReference type="NCBI Taxonomy" id="561720"/>
    <lineage>
        <taxon>Bacteria</taxon>
        <taxon>Thermotogati</taxon>
        <taxon>Synergistota</taxon>
        <taxon>Synergistia</taxon>
        <taxon>Synergistales</taxon>
        <taxon>Dethiosulfovibrionaceae</taxon>
        <taxon>Dethiosulfovibrio</taxon>
    </lineage>
</organism>
<evidence type="ECO:0000256" key="9">
    <source>
        <dbReference type="ARBA" id="ARBA00023136"/>
    </source>
</evidence>
<evidence type="ECO:0000256" key="5">
    <source>
        <dbReference type="ARBA" id="ARBA00022741"/>
    </source>
</evidence>
<evidence type="ECO:0000256" key="1">
    <source>
        <dbReference type="ARBA" id="ARBA00004202"/>
    </source>
</evidence>
<dbReference type="InterPro" id="IPR003593">
    <property type="entry name" value="AAA+_ATPase"/>
</dbReference>
<evidence type="ECO:0000256" key="7">
    <source>
        <dbReference type="ARBA" id="ARBA00023004"/>
    </source>
</evidence>
<sequence length="256" mass="28923">MLEAKGLSFGYDKKPILKDISFSASRGQVISLIGPNGSGKSTLLRCLCGLLPTGKETVRILDKPLGRYSSRELSRVIAFLPQMQERVSSISVYELVGMGRAPYHRSGWFLDGEDHRKIRWAIGYMGLDSLVNRPIDMLSGGERQRAWIAMVLAQDTPIILLDEPVTYMDLKFQWDLLTVLRDLRNSFQKTVISVFHDINHALEISDRVYLLKDGRIHSTGTSDQVITERSILEVFDIGTHVCRFKKCRRPVVVPCG</sequence>
<dbReference type="Proteomes" id="UP000193355">
    <property type="component" value="Unassembled WGS sequence"/>
</dbReference>
<evidence type="ECO:0000256" key="3">
    <source>
        <dbReference type="ARBA" id="ARBA00022475"/>
    </source>
</evidence>
<dbReference type="PANTHER" id="PTHR42771:SF2">
    <property type="entry name" value="IRON(3+)-HYDROXAMATE IMPORT ATP-BINDING PROTEIN FHUC"/>
    <property type="match status" value="1"/>
</dbReference>
<dbReference type="PROSITE" id="PS00211">
    <property type="entry name" value="ABC_TRANSPORTER_1"/>
    <property type="match status" value="1"/>
</dbReference>
<dbReference type="FunFam" id="3.40.50.300:FF:000134">
    <property type="entry name" value="Iron-enterobactin ABC transporter ATP-binding protein"/>
    <property type="match status" value="1"/>
</dbReference>
<dbReference type="OrthoDB" id="9799337at2"/>
<gene>
    <name evidence="11" type="ORF">SAMN06275492_13313</name>
</gene>
<dbReference type="GO" id="GO:0016887">
    <property type="term" value="F:ATP hydrolysis activity"/>
    <property type="evidence" value="ECO:0007669"/>
    <property type="project" value="InterPro"/>
</dbReference>
<feature type="domain" description="ABC transporter" evidence="10">
    <location>
        <begin position="2"/>
        <end position="238"/>
    </location>
</feature>